<evidence type="ECO:0000256" key="1">
    <source>
        <dbReference type="SAM" id="Phobius"/>
    </source>
</evidence>
<organism evidence="2 3">
    <name type="scientific">Phyllobacterium leguminum</name>
    <dbReference type="NCBI Taxonomy" id="314237"/>
    <lineage>
        <taxon>Bacteria</taxon>
        <taxon>Pseudomonadati</taxon>
        <taxon>Pseudomonadota</taxon>
        <taxon>Alphaproteobacteria</taxon>
        <taxon>Hyphomicrobiales</taxon>
        <taxon>Phyllobacteriaceae</taxon>
        <taxon>Phyllobacterium</taxon>
    </lineage>
</organism>
<gene>
    <name evidence="2" type="ORF">C7477_101112</name>
</gene>
<keyword evidence="1" id="KW-1133">Transmembrane helix</keyword>
<name>A0A318T7C0_9HYPH</name>
<sequence>MSEITRSAIFYSMMIITLNVAIAVSVMGHDVLLR</sequence>
<feature type="transmembrane region" description="Helical" evidence="1">
    <location>
        <begin position="9"/>
        <end position="28"/>
    </location>
</feature>
<keyword evidence="1" id="KW-0472">Membrane</keyword>
<dbReference type="EMBL" id="QJTF01000001">
    <property type="protein sequence ID" value="PYE90440.1"/>
    <property type="molecule type" value="Genomic_DNA"/>
</dbReference>
<evidence type="ECO:0000313" key="3">
    <source>
        <dbReference type="Proteomes" id="UP000247454"/>
    </source>
</evidence>
<proteinExistence type="predicted"/>
<comment type="caution">
    <text evidence="2">The sequence shown here is derived from an EMBL/GenBank/DDBJ whole genome shotgun (WGS) entry which is preliminary data.</text>
</comment>
<reference evidence="2 3" key="1">
    <citation type="submission" date="2018-06" db="EMBL/GenBank/DDBJ databases">
        <title>Genomic Encyclopedia of Type Strains, Phase III (KMG-III): the genomes of soil and plant-associated and newly described type strains.</title>
        <authorList>
            <person name="Whitman W."/>
        </authorList>
    </citation>
    <scope>NUCLEOTIDE SEQUENCE [LARGE SCALE GENOMIC DNA]</scope>
    <source>
        <strain evidence="2 3">ORS 1419</strain>
    </source>
</reference>
<accession>A0A318T7C0</accession>
<keyword evidence="3" id="KW-1185">Reference proteome</keyword>
<evidence type="ECO:0000313" key="2">
    <source>
        <dbReference type="EMBL" id="PYE90440.1"/>
    </source>
</evidence>
<keyword evidence="1" id="KW-0812">Transmembrane</keyword>
<protein>
    <submittedName>
        <fullName evidence="2">Uncharacterized protein</fullName>
    </submittedName>
</protein>
<dbReference type="Proteomes" id="UP000247454">
    <property type="component" value="Unassembled WGS sequence"/>
</dbReference>
<dbReference type="AlphaFoldDB" id="A0A318T7C0"/>